<gene>
    <name evidence="2" type="ORF">CYR75_02795</name>
</gene>
<dbReference type="OrthoDB" id="7876140at2"/>
<reference evidence="3" key="1">
    <citation type="submission" date="2017-12" db="EMBL/GenBank/DDBJ databases">
        <title>Genomic analysis of Paracoccus sp. CBA4604.</title>
        <authorList>
            <person name="Roh S.W."/>
            <person name="Kim J.Y."/>
            <person name="Kim J.S."/>
        </authorList>
    </citation>
    <scope>NUCLEOTIDE SEQUENCE [LARGE SCALE GENOMIC DNA]</scope>
    <source>
        <strain evidence="3">CBA4604</strain>
    </source>
</reference>
<dbReference type="Proteomes" id="UP000234882">
    <property type="component" value="Chromosome"/>
</dbReference>
<sequence length="162" mass="16338">MAVRTPLPLLAALALTACLAAPLAAQTADLPPAGAAPVDQIAPISDAAPMQDGTPDAQSMTFECSFQTECSDTDCAASDYGGRLTVISDGAGLSAADWQDGAETLALAAAVQGGRVIAASAAPETGKPRMFSVMPDGQARLTTHLTDPIMAITHIGSCEVAR</sequence>
<feature type="signal peptide" evidence="1">
    <location>
        <begin position="1"/>
        <end position="20"/>
    </location>
</feature>
<dbReference type="KEGG" id="paru:CYR75_02795"/>
<name>A0A2K9MED1_9RHOB</name>
<dbReference type="RefSeq" id="WP_101498750.1">
    <property type="nucleotide sequence ID" value="NZ_CP025583.1"/>
</dbReference>
<proteinExistence type="predicted"/>
<keyword evidence="3" id="KW-1185">Reference proteome</keyword>
<feature type="chain" id="PRO_5014966465" evidence="1">
    <location>
        <begin position="21"/>
        <end position="162"/>
    </location>
</feature>
<evidence type="ECO:0000313" key="2">
    <source>
        <dbReference type="EMBL" id="AUM73366.1"/>
    </source>
</evidence>
<dbReference type="EMBL" id="CP025583">
    <property type="protein sequence ID" value="AUM73366.1"/>
    <property type="molecule type" value="Genomic_DNA"/>
</dbReference>
<evidence type="ECO:0000313" key="3">
    <source>
        <dbReference type="Proteomes" id="UP000234882"/>
    </source>
</evidence>
<protein>
    <submittedName>
        <fullName evidence="2">Uncharacterized protein</fullName>
    </submittedName>
</protein>
<organism evidence="2 3">
    <name type="scientific">Paracoccus jeotgali</name>
    <dbReference type="NCBI Taxonomy" id="2065379"/>
    <lineage>
        <taxon>Bacteria</taxon>
        <taxon>Pseudomonadati</taxon>
        <taxon>Pseudomonadota</taxon>
        <taxon>Alphaproteobacteria</taxon>
        <taxon>Rhodobacterales</taxon>
        <taxon>Paracoccaceae</taxon>
        <taxon>Paracoccus</taxon>
    </lineage>
</organism>
<keyword evidence="1" id="KW-0732">Signal</keyword>
<dbReference type="AlphaFoldDB" id="A0A2K9MED1"/>
<accession>A0A2K9MED1</accession>
<dbReference type="PROSITE" id="PS51257">
    <property type="entry name" value="PROKAR_LIPOPROTEIN"/>
    <property type="match status" value="1"/>
</dbReference>
<evidence type="ECO:0000256" key="1">
    <source>
        <dbReference type="SAM" id="SignalP"/>
    </source>
</evidence>